<dbReference type="InterPro" id="IPR000719">
    <property type="entry name" value="Prot_kinase_dom"/>
</dbReference>
<evidence type="ECO:0000313" key="8">
    <source>
        <dbReference type="Proteomes" id="UP001157974"/>
    </source>
</evidence>
<evidence type="ECO:0000256" key="3">
    <source>
        <dbReference type="PROSITE-ProRule" id="PRU10141"/>
    </source>
</evidence>
<dbReference type="Gene3D" id="2.30.29.30">
    <property type="entry name" value="Pleckstrin-homology domain (PH domain)/Phosphotyrosine-binding domain (PTB)"/>
    <property type="match status" value="1"/>
</dbReference>
<evidence type="ECO:0000256" key="4">
    <source>
        <dbReference type="RuleBase" id="RU000304"/>
    </source>
</evidence>
<dbReference type="SUPFAM" id="SSF50729">
    <property type="entry name" value="PH domain-like"/>
    <property type="match status" value="1"/>
</dbReference>
<protein>
    <recommendedName>
        <fullName evidence="9">Protein kinase domain-containing protein</fullName>
    </recommendedName>
</protein>
<dbReference type="PROSITE" id="PS00107">
    <property type="entry name" value="PROTEIN_KINASE_ATP"/>
    <property type="match status" value="1"/>
</dbReference>
<evidence type="ECO:0008006" key="9">
    <source>
        <dbReference type="Google" id="ProtNLM"/>
    </source>
</evidence>
<dbReference type="PANTHER" id="PTHR24347">
    <property type="entry name" value="SERINE/THREONINE-PROTEIN KINASE"/>
    <property type="match status" value="1"/>
</dbReference>
<dbReference type="InterPro" id="IPR017441">
    <property type="entry name" value="Protein_kinase_ATP_BS"/>
</dbReference>
<dbReference type="GO" id="GO:0005524">
    <property type="term" value="F:ATP binding"/>
    <property type="evidence" value="ECO:0007669"/>
    <property type="project" value="UniProtKB-UniRule"/>
</dbReference>
<dbReference type="EMBL" id="JAMWBK010000001">
    <property type="protein sequence ID" value="KAJ8908870.1"/>
    <property type="molecule type" value="Genomic_DNA"/>
</dbReference>
<feature type="binding site" evidence="3">
    <location>
        <position position="146"/>
    </location>
    <ligand>
        <name>ATP</name>
        <dbReference type="ChEBI" id="CHEBI:30616"/>
    </ligand>
</feature>
<feature type="domain" description="Protein kinase" evidence="6">
    <location>
        <begin position="117"/>
        <end position="372"/>
    </location>
</feature>
<dbReference type="CDD" id="cd05117">
    <property type="entry name" value="STKc_CAMK"/>
    <property type="match status" value="1"/>
</dbReference>
<feature type="domain" description="PH" evidence="5">
    <location>
        <begin position="18"/>
        <end position="111"/>
    </location>
</feature>
<comment type="caution">
    <text evidence="7">The sequence shown here is derived from an EMBL/GenBank/DDBJ whole genome shotgun (WGS) entry which is preliminary data.</text>
</comment>
<sequence>MFQGYHLRNSTFRNTRPGQELTGWLFQVKSSGMIRSRKKKRLVKLQGHRLTVLDAQTGDVKQDLYLSEGSVDGGPGDKVMTLSIKTKKLILIAETEKEYAEWLSSFTYAFRRLEQYYELGNEIGRGAFSIVRQGRMRENSKPVAVKVIRNVGEARFLHRNEIEILARVEHANIVQTHDVFERKTETYIVMEYMRGGELYDVIAEAESFSEKISREVLRDILKGIQYLHSNGIVHRDLKPENLLCNSKIFPPSVKIADFGLSAYLGSDRGEMLNTLVGSPGYVAPEILLKRPYSKPVDMWAVGVIFHQMLTSLLPYSASSEREYVDMALIGPTFKGSEWEGISVDARDLITSLLSFDPGDRPSAEMALKHRFFKSVRLSSQTIARQRRSLLHSCQRSSVSVQKEVIPKRLTDSSLISSSMLL</sequence>
<dbReference type="SUPFAM" id="SSF56112">
    <property type="entry name" value="Protein kinase-like (PK-like)"/>
    <property type="match status" value="1"/>
</dbReference>
<evidence type="ECO:0000313" key="7">
    <source>
        <dbReference type="EMBL" id="KAJ8908870.1"/>
    </source>
</evidence>
<comment type="similarity">
    <text evidence="4">Belongs to the protein kinase superfamily.</text>
</comment>
<evidence type="ECO:0000259" key="6">
    <source>
        <dbReference type="PROSITE" id="PS50011"/>
    </source>
</evidence>
<keyword evidence="8" id="KW-1185">Reference proteome</keyword>
<proteinExistence type="inferred from homology"/>
<name>A0AAV8V1Y9_9RHOD</name>
<dbReference type="Gene3D" id="1.10.510.10">
    <property type="entry name" value="Transferase(Phosphotransferase) domain 1"/>
    <property type="match status" value="1"/>
</dbReference>
<keyword evidence="4" id="KW-0808">Transferase</keyword>
<dbReference type="SMART" id="SM00220">
    <property type="entry name" value="S_TKc"/>
    <property type="match status" value="1"/>
</dbReference>
<dbReference type="InterPro" id="IPR011009">
    <property type="entry name" value="Kinase-like_dom_sf"/>
</dbReference>
<dbReference type="AlphaFoldDB" id="A0AAV8V1Y9"/>
<evidence type="ECO:0000256" key="1">
    <source>
        <dbReference type="ARBA" id="ARBA00022741"/>
    </source>
</evidence>
<evidence type="ECO:0000259" key="5">
    <source>
        <dbReference type="PROSITE" id="PS50003"/>
    </source>
</evidence>
<dbReference type="GO" id="GO:0004674">
    <property type="term" value="F:protein serine/threonine kinase activity"/>
    <property type="evidence" value="ECO:0007669"/>
    <property type="project" value="UniProtKB-KW"/>
</dbReference>
<organism evidence="7 8">
    <name type="scientific">Rhodosorus marinus</name>
    <dbReference type="NCBI Taxonomy" id="101924"/>
    <lineage>
        <taxon>Eukaryota</taxon>
        <taxon>Rhodophyta</taxon>
        <taxon>Stylonematophyceae</taxon>
        <taxon>Stylonematales</taxon>
        <taxon>Stylonemataceae</taxon>
        <taxon>Rhodosorus</taxon>
    </lineage>
</organism>
<dbReference type="Proteomes" id="UP001157974">
    <property type="component" value="Unassembled WGS sequence"/>
</dbReference>
<accession>A0AAV8V1Y9</accession>
<keyword evidence="4" id="KW-0418">Kinase</keyword>
<keyword evidence="2 3" id="KW-0067">ATP-binding</keyword>
<dbReference type="InterPro" id="IPR011993">
    <property type="entry name" value="PH-like_dom_sf"/>
</dbReference>
<evidence type="ECO:0000256" key="2">
    <source>
        <dbReference type="ARBA" id="ARBA00022840"/>
    </source>
</evidence>
<keyword evidence="1 3" id="KW-0547">Nucleotide-binding</keyword>
<dbReference type="PROSITE" id="PS50003">
    <property type="entry name" value="PH_DOMAIN"/>
    <property type="match status" value="1"/>
</dbReference>
<dbReference type="PROSITE" id="PS50011">
    <property type="entry name" value="PROTEIN_KINASE_DOM"/>
    <property type="match status" value="1"/>
</dbReference>
<dbReference type="PROSITE" id="PS00108">
    <property type="entry name" value="PROTEIN_KINASE_ST"/>
    <property type="match status" value="1"/>
</dbReference>
<keyword evidence="4" id="KW-0723">Serine/threonine-protein kinase</keyword>
<reference evidence="7 8" key="1">
    <citation type="journal article" date="2023" name="Nat. Commun.">
        <title>Origin of minicircular mitochondrial genomes in red algae.</title>
        <authorList>
            <person name="Lee Y."/>
            <person name="Cho C.H."/>
            <person name="Lee Y.M."/>
            <person name="Park S.I."/>
            <person name="Yang J.H."/>
            <person name="West J.A."/>
            <person name="Bhattacharya D."/>
            <person name="Yoon H.S."/>
        </authorList>
    </citation>
    <scope>NUCLEOTIDE SEQUENCE [LARGE SCALE GENOMIC DNA]</scope>
    <source>
        <strain evidence="7 8">CCMP1338</strain>
        <tissue evidence="7">Whole cell</tissue>
    </source>
</reference>
<dbReference type="SMART" id="SM00233">
    <property type="entry name" value="PH"/>
    <property type="match status" value="1"/>
</dbReference>
<dbReference type="CDD" id="cd00821">
    <property type="entry name" value="PH"/>
    <property type="match status" value="1"/>
</dbReference>
<dbReference type="InterPro" id="IPR008271">
    <property type="entry name" value="Ser/Thr_kinase_AS"/>
</dbReference>
<dbReference type="InterPro" id="IPR001849">
    <property type="entry name" value="PH_domain"/>
</dbReference>
<dbReference type="FunFam" id="1.10.510.10:FF:000571">
    <property type="entry name" value="Maternal embryonic leucine zipper kinase"/>
    <property type="match status" value="1"/>
</dbReference>
<gene>
    <name evidence="7" type="ORF">NDN08_005574</name>
</gene>
<dbReference type="Pfam" id="PF00069">
    <property type="entry name" value="Pkinase"/>
    <property type="match status" value="1"/>
</dbReference>